<proteinExistence type="predicted"/>
<evidence type="ECO:0000313" key="1">
    <source>
        <dbReference type="EMBL" id="AKN75873.1"/>
    </source>
</evidence>
<keyword evidence="2" id="KW-1185">Reference proteome</keyword>
<dbReference type="EMBL" id="CP011913">
    <property type="protein sequence ID" value="AKN75873.1"/>
    <property type="molecule type" value="Genomic_DNA"/>
</dbReference>
<accession>A0ABM5TXS7</accession>
<evidence type="ECO:0000313" key="2">
    <source>
        <dbReference type="Proteomes" id="UP000036185"/>
    </source>
</evidence>
<reference evidence="1 2" key="1">
    <citation type="journal article" date="2014" name="Int. J. Syst. Evol. Microbiol.">
        <title>Draft Genome Sequence of Corynebacterium ulcerans FRC58, Isolated from the Bronchitic Aspiration of a Patient in France.</title>
        <authorList>
            <person name="Silva Ado S."/>
            <person name="Barauna R.A."/>
            <person name="de Sa P.C."/>
            <person name="das Gracas D.A."/>
            <person name="Carneiro A.R."/>
            <person name="Thouvenin M."/>
            <person name="Azevedo V."/>
            <person name="Badell E."/>
            <person name="Guiso N."/>
            <person name="da Silva A.L."/>
            <person name="Ramos R.T."/>
        </authorList>
    </citation>
    <scope>NUCLEOTIDE SEQUENCE [LARGE SCALE GENOMIC DNA]</scope>
    <source>
        <strain evidence="1 2">FRC58</strain>
    </source>
</reference>
<gene>
    <name evidence="1" type="ORF">CulFRC58_0019</name>
</gene>
<evidence type="ECO:0008006" key="3">
    <source>
        <dbReference type="Google" id="ProtNLM"/>
    </source>
</evidence>
<dbReference type="Proteomes" id="UP000036185">
    <property type="component" value="Chromosome"/>
</dbReference>
<protein>
    <recommendedName>
        <fullName evidence="3">Transposase</fullName>
    </recommendedName>
</protein>
<organism evidence="1 2">
    <name type="scientific">Corynebacterium ulcerans FRC58</name>
    <dbReference type="NCBI Taxonomy" id="1408268"/>
    <lineage>
        <taxon>Bacteria</taxon>
        <taxon>Bacillati</taxon>
        <taxon>Actinomycetota</taxon>
        <taxon>Actinomycetes</taxon>
        <taxon>Mycobacteriales</taxon>
        <taxon>Corynebacteriaceae</taxon>
        <taxon>Corynebacterium</taxon>
    </lineage>
</organism>
<name>A0ABM5TXS7_CORUL</name>
<sequence>MGFNAISMELSTEISQIFGIIRCSHKGVNYPQELSTLWIITRVLFNASFSNF</sequence>